<evidence type="ECO:0008006" key="3">
    <source>
        <dbReference type="Google" id="ProtNLM"/>
    </source>
</evidence>
<organism evidence="1 2">
    <name type="scientific">Mycena albidolilacea</name>
    <dbReference type="NCBI Taxonomy" id="1033008"/>
    <lineage>
        <taxon>Eukaryota</taxon>
        <taxon>Fungi</taxon>
        <taxon>Dikarya</taxon>
        <taxon>Basidiomycota</taxon>
        <taxon>Agaricomycotina</taxon>
        <taxon>Agaricomycetes</taxon>
        <taxon>Agaricomycetidae</taxon>
        <taxon>Agaricales</taxon>
        <taxon>Marasmiineae</taxon>
        <taxon>Mycenaceae</taxon>
        <taxon>Mycena</taxon>
    </lineage>
</organism>
<proteinExistence type="predicted"/>
<gene>
    <name evidence="1" type="ORF">DFH08DRAFT_912647</name>
</gene>
<comment type="caution">
    <text evidence="1">The sequence shown here is derived from an EMBL/GenBank/DDBJ whole genome shotgun (WGS) entry which is preliminary data.</text>
</comment>
<evidence type="ECO:0000313" key="1">
    <source>
        <dbReference type="EMBL" id="KAJ7355809.1"/>
    </source>
</evidence>
<keyword evidence="2" id="KW-1185">Reference proteome</keyword>
<dbReference type="AlphaFoldDB" id="A0AAD7ADY1"/>
<accession>A0AAD7ADY1</accession>
<evidence type="ECO:0000313" key="2">
    <source>
        <dbReference type="Proteomes" id="UP001218218"/>
    </source>
</evidence>
<name>A0AAD7ADY1_9AGAR</name>
<protein>
    <recommendedName>
        <fullName evidence="3">Reverse transcriptase domain-containing protein</fullName>
    </recommendedName>
</protein>
<dbReference type="EMBL" id="JARIHO010000009">
    <property type="protein sequence ID" value="KAJ7355809.1"/>
    <property type="molecule type" value="Genomic_DNA"/>
</dbReference>
<sequence length="417" mass="46477">MLYARMSYVVRQGAELTAAFKSLIGVLTGDTASPILWNVYFADLAVAFGNDDDDIILDGADDVVLFSTTLAGLQRKIDIFFACLSKTLWMIFGEIPRVIPVMRVGDAVILLVKQYNTSRDIFSAHYAKKASKARAVANMTFAGIQLYMARIDPHLTFGCEVALDVTDTHVSRLEDVQNEFLRSVLAVLFSETGVTPLRYRRLSLAIAPTHLAGVAYRDSVRLAQEGLPCWLSDLCYALSHLPVPVLFSMDALTPDSITNLKQRLTRSCSTWIGEQIVSMSGRLPLIQGRMERMGDGSFELSPMKLRLYLPLTHILLSSHSLAVELLRYQERLRAPVPRHARLCRLCFQGVKSEGHALRHFLSDIFTTIPTIPRRWASTDDFCYDHALSGSFAAAYGLSGYGYGHYGPTNFPMLRLVP</sequence>
<dbReference type="Proteomes" id="UP001218218">
    <property type="component" value="Unassembled WGS sequence"/>
</dbReference>
<reference evidence="1" key="1">
    <citation type="submission" date="2023-03" db="EMBL/GenBank/DDBJ databases">
        <title>Massive genome expansion in bonnet fungi (Mycena s.s.) driven by repeated elements and novel gene families across ecological guilds.</title>
        <authorList>
            <consortium name="Lawrence Berkeley National Laboratory"/>
            <person name="Harder C.B."/>
            <person name="Miyauchi S."/>
            <person name="Viragh M."/>
            <person name="Kuo A."/>
            <person name="Thoen E."/>
            <person name="Andreopoulos B."/>
            <person name="Lu D."/>
            <person name="Skrede I."/>
            <person name="Drula E."/>
            <person name="Henrissat B."/>
            <person name="Morin E."/>
            <person name="Kohler A."/>
            <person name="Barry K."/>
            <person name="LaButti K."/>
            <person name="Morin E."/>
            <person name="Salamov A."/>
            <person name="Lipzen A."/>
            <person name="Mereny Z."/>
            <person name="Hegedus B."/>
            <person name="Baldrian P."/>
            <person name="Stursova M."/>
            <person name="Weitz H."/>
            <person name="Taylor A."/>
            <person name="Grigoriev I.V."/>
            <person name="Nagy L.G."/>
            <person name="Martin F."/>
            <person name="Kauserud H."/>
        </authorList>
    </citation>
    <scope>NUCLEOTIDE SEQUENCE</scope>
    <source>
        <strain evidence="1">CBHHK002</strain>
    </source>
</reference>